<comment type="caution">
    <text evidence="2">The sequence shown here is derived from an EMBL/GenBank/DDBJ whole genome shotgun (WGS) entry which is preliminary data.</text>
</comment>
<evidence type="ECO:0000313" key="2">
    <source>
        <dbReference type="EMBL" id="MFC0589477.1"/>
    </source>
</evidence>
<proteinExistence type="predicted"/>
<name>A0ABV6PI04_9SPHN</name>
<accession>A0ABV6PI04</accession>
<keyword evidence="1" id="KW-0472">Membrane</keyword>
<protein>
    <submittedName>
        <fullName evidence="2">Uncharacterized protein</fullName>
    </submittedName>
</protein>
<dbReference type="Proteomes" id="UP001589943">
    <property type="component" value="Unassembled WGS sequence"/>
</dbReference>
<keyword evidence="1" id="KW-1133">Transmembrane helix</keyword>
<evidence type="ECO:0000256" key="1">
    <source>
        <dbReference type="SAM" id="Phobius"/>
    </source>
</evidence>
<dbReference type="RefSeq" id="WP_379480980.1">
    <property type="nucleotide sequence ID" value="NZ_JBHLTL010000005.1"/>
</dbReference>
<keyword evidence="3" id="KW-1185">Reference proteome</keyword>
<keyword evidence="1" id="KW-0812">Transmembrane</keyword>
<dbReference type="EMBL" id="JBHLTL010000005">
    <property type="protein sequence ID" value="MFC0589477.1"/>
    <property type="molecule type" value="Genomic_DNA"/>
</dbReference>
<feature type="transmembrane region" description="Helical" evidence="1">
    <location>
        <begin position="44"/>
        <end position="64"/>
    </location>
</feature>
<evidence type="ECO:0000313" key="3">
    <source>
        <dbReference type="Proteomes" id="UP001589943"/>
    </source>
</evidence>
<gene>
    <name evidence="2" type="ORF">ACFFF7_08640</name>
</gene>
<organism evidence="2 3">
    <name type="scientific">Novosphingobium aquiterrae</name>
    <dbReference type="NCBI Taxonomy" id="624388"/>
    <lineage>
        <taxon>Bacteria</taxon>
        <taxon>Pseudomonadati</taxon>
        <taxon>Pseudomonadota</taxon>
        <taxon>Alphaproteobacteria</taxon>
        <taxon>Sphingomonadales</taxon>
        <taxon>Sphingomonadaceae</taxon>
        <taxon>Novosphingobium</taxon>
    </lineage>
</organism>
<sequence length="65" mass="7042">MDHDHYGLDGRPIYPRLGHFDHVTGLQLPTFRGKSGGFGRGPTIFLVILMIVAGSGLAFASRLFG</sequence>
<reference evidence="2 3" key="1">
    <citation type="submission" date="2024-09" db="EMBL/GenBank/DDBJ databases">
        <authorList>
            <person name="Sun Q."/>
            <person name="Mori K."/>
        </authorList>
    </citation>
    <scope>NUCLEOTIDE SEQUENCE [LARGE SCALE GENOMIC DNA]</scope>
    <source>
        <strain evidence="2 3">NCAIM B.02537</strain>
    </source>
</reference>